<accession>X0YAC8</accession>
<reference evidence="1" key="1">
    <citation type="journal article" date="2014" name="Front. Microbiol.">
        <title>High frequency of phylogenetically diverse reductive dehalogenase-homologous genes in deep subseafloor sedimentary metagenomes.</title>
        <authorList>
            <person name="Kawai M."/>
            <person name="Futagami T."/>
            <person name="Toyoda A."/>
            <person name="Takaki Y."/>
            <person name="Nishi S."/>
            <person name="Hori S."/>
            <person name="Arai W."/>
            <person name="Tsubouchi T."/>
            <person name="Morono Y."/>
            <person name="Uchiyama I."/>
            <person name="Ito T."/>
            <person name="Fujiyama A."/>
            <person name="Inagaki F."/>
            <person name="Takami H."/>
        </authorList>
    </citation>
    <scope>NUCLEOTIDE SEQUENCE</scope>
    <source>
        <strain evidence="1">Expedition CK06-06</strain>
    </source>
</reference>
<dbReference type="EMBL" id="BARS01053636">
    <property type="protein sequence ID" value="GAG52779.1"/>
    <property type="molecule type" value="Genomic_DNA"/>
</dbReference>
<name>X0YAC8_9ZZZZ</name>
<feature type="non-terminal residue" evidence="1">
    <location>
        <position position="1"/>
    </location>
</feature>
<gene>
    <name evidence="1" type="ORF">S01H1_79545</name>
</gene>
<comment type="caution">
    <text evidence="1">The sequence shown here is derived from an EMBL/GenBank/DDBJ whole genome shotgun (WGS) entry which is preliminary data.</text>
</comment>
<protein>
    <submittedName>
        <fullName evidence="1">Uncharacterized protein</fullName>
    </submittedName>
</protein>
<organism evidence="1">
    <name type="scientific">marine sediment metagenome</name>
    <dbReference type="NCBI Taxonomy" id="412755"/>
    <lineage>
        <taxon>unclassified sequences</taxon>
        <taxon>metagenomes</taxon>
        <taxon>ecological metagenomes</taxon>
    </lineage>
</organism>
<sequence length="48" mass="5696">ASIPLVVVEQWMKEGINMLRPTEEDKKKIRQKLNDPEFRYLRTAPGRI</sequence>
<proteinExistence type="predicted"/>
<dbReference type="AlphaFoldDB" id="X0YAC8"/>
<evidence type="ECO:0000313" key="1">
    <source>
        <dbReference type="EMBL" id="GAG52779.1"/>
    </source>
</evidence>